<organism evidence="2 3">
    <name type="scientific">Moraxella caviae</name>
    <dbReference type="NCBI Taxonomy" id="34060"/>
    <lineage>
        <taxon>Bacteria</taxon>
        <taxon>Pseudomonadati</taxon>
        <taxon>Pseudomonadota</taxon>
        <taxon>Gammaproteobacteria</taxon>
        <taxon>Moraxellales</taxon>
        <taxon>Moraxellaceae</taxon>
        <taxon>Moraxella</taxon>
    </lineage>
</organism>
<keyword evidence="1" id="KW-0472">Membrane</keyword>
<evidence type="ECO:0000313" key="3">
    <source>
        <dbReference type="Proteomes" id="UP000255279"/>
    </source>
</evidence>
<evidence type="ECO:0000313" key="2">
    <source>
        <dbReference type="EMBL" id="STZ14056.1"/>
    </source>
</evidence>
<evidence type="ECO:0000256" key="1">
    <source>
        <dbReference type="SAM" id="Phobius"/>
    </source>
</evidence>
<keyword evidence="1" id="KW-1133">Transmembrane helix</keyword>
<keyword evidence="1" id="KW-0812">Transmembrane</keyword>
<proteinExistence type="predicted"/>
<dbReference type="AlphaFoldDB" id="A0A378R7K5"/>
<reference evidence="2 3" key="1">
    <citation type="submission" date="2018-06" db="EMBL/GenBank/DDBJ databases">
        <authorList>
            <consortium name="Pathogen Informatics"/>
            <person name="Doyle S."/>
        </authorList>
    </citation>
    <scope>NUCLEOTIDE SEQUENCE [LARGE SCALE GENOMIC DNA]</scope>
    <source>
        <strain evidence="2 3">NCTC10293</strain>
    </source>
</reference>
<dbReference type="EMBL" id="UGQE01000004">
    <property type="protein sequence ID" value="STZ14056.1"/>
    <property type="molecule type" value="Genomic_DNA"/>
</dbReference>
<dbReference type="Proteomes" id="UP000255279">
    <property type="component" value="Unassembled WGS sequence"/>
</dbReference>
<name>A0A378R7K5_9GAMM</name>
<accession>A0A378R7K5</accession>
<gene>
    <name evidence="2" type="ORF">NCTC10293_01645</name>
</gene>
<protein>
    <submittedName>
        <fullName evidence="2">Uncharacterized protein</fullName>
    </submittedName>
</protein>
<feature type="transmembrane region" description="Helical" evidence="1">
    <location>
        <begin position="12"/>
        <end position="32"/>
    </location>
</feature>
<sequence length="33" mass="3539">MSEKGADRAGLLQAIAWLILSISVLVGVIGFFY</sequence>